<evidence type="ECO:0008006" key="4">
    <source>
        <dbReference type="Google" id="ProtNLM"/>
    </source>
</evidence>
<dbReference type="InParanoid" id="A0A2T3ALL1"/>
<feature type="region of interest" description="Disordered" evidence="1">
    <location>
        <begin position="593"/>
        <end position="612"/>
    </location>
</feature>
<feature type="compositionally biased region" description="Basic residues" evidence="1">
    <location>
        <begin position="533"/>
        <end position="542"/>
    </location>
</feature>
<gene>
    <name evidence="2" type="ORF">BD289DRAFT_449648</name>
</gene>
<accession>A0A2T3ALL1</accession>
<keyword evidence="3" id="KW-1185">Reference proteome</keyword>
<dbReference type="GO" id="GO:0000993">
    <property type="term" value="F:RNA polymerase II complex binding"/>
    <property type="evidence" value="ECO:0007669"/>
    <property type="project" value="TreeGrafter"/>
</dbReference>
<proteinExistence type="predicted"/>
<dbReference type="OrthoDB" id="5398572at2759"/>
<name>A0A2T3ALL1_9PEZI</name>
<dbReference type="STRING" id="2025994.A0A2T3ALL1"/>
<dbReference type="AlphaFoldDB" id="A0A2T3ALL1"/>
<dbReference type="EMBL" id="KZ678376">
    <property type="protein sequence ID" value="PSS03258.1"/>
    <property type="molecule type" value="Genomic_DNA"/>
</dbReference>
<dbReference type="PANTHER" id="PTHR12460:SF0">
    <property type="entry name" value="CID DOMAIN-CONTAINING PROTEIN-RELATED"/>
    <property type="match status" value="1"/>
</dbReference>
<evidence type="ECO:0000256" key="1">
    <source>
        <dbReference type="SAM" id="MobiDB-lite"/>
    </source>
</evidence>
<dbReference type="Proteomes" id="UP000241462">
    <property type="component" value="Unassembled WGS sequence"/>
</dbReference>
<feature type="region of interest" description="Disordered" evidence="1">
    <location>
        <begin position="793"/>
        <end position="815"/>
    </location>
</feature>
<feature type="region of interest" description="Disordered" evidence="1">
    <location>
        <begin position="1"/>
        <end position="102"/>
    </location>
</feature>
<feature type="region of interest" description="Disordered" evidence="1">
    <location>
        <begin position="524"/>
        <end position="581"/>
    </location>
</feature>
<sequence>MAPKGTGGRTVVAATSSGGGRTSSRIAEKQEAAQQAEREAAEAAAEAAAQITREPSPDTAMPPPSSTRGRGRGRSRGLTDSHARRGTTRGNRGGSSIASYSARNTPSTSVVYALDGHDDVPYTPQRVDAATIVYGESWREASELTPRTRDATANLMNKFVDRLYAVAKDLIRHLQIPSDERDESWGPEFRTHKEIFHTFYKIYTMETDVFIDIDAVAEKSKAADVPLLWDRMVKSVASANLASLLSDVEDLDGDRSNVLNRLPLLQRIDDHFPATFTPGGAKGLVQKRQWIVDMRTMDQALTIRTKRFVETLRGFQQVNHWRLFANVFLNLDVDTMTDEEITGYIDTADLKPFAAFDVNDPELSKYRDTIRGFRSMLEEMDVSTFISKMDQQNPFEEFLQVLKEWIRLYENRAPGPSRPNAFGYHGDSPFAADAQLQAEARASQQASHSMSGYERLRQHLAANDAAHTLDADNDMHSQSLGFVGSEGVGSIAGTDAEVIARSHALDNQNPFFMAGNEGSIFASAATMTSKPRDSRKRGRKRAGSGDETAKRPRVNDHGAMPPSASAPAAPMGPLPPGSAVFDPVALSRQSQLISKANRRPAQPKQRKPWTAHDTQQLVRAVDVYKAKWSTIEKAIREKHIPFNVPERDQQGLRDKARLVKVDILKTDGALPPAFDLVVLGRKEKDMVIAAGRNPERREEDVDENGQLLNTLFDLGAPGPIQDGNGNADAHDIAHENGAEVHNVMHQEPPPPPEQQQQQQQQQQQIVQEGSDVHELAPLQAQMVAEAPMDRVPDAPMMAADMDGPGAPPSESLGEAQSVIESVAPPVDPSIVEPSLASEAVEVVQG</sequence>
<evidence type="ECO:0000313" key="2">
    <source>
        <dbReference type="EMBL" id="PSS03258.1"/>
    </source>
</evidence>
<protein>
    <recommendedName>
        <fullName evidence="4">Myb-like domain-containing protein</fullName>
    </recommendedName>
</protein>
<evidence type="ECO:0000313" key="3">
    <source>
        <dbReference type="Proteomes" id="UP000241462"/>
    </source>
</evidence>
<organism evidence="2 3">
    <name type="scientific">Coniella lustricola</name>
    <dbReference type="NCBI Taxonomy" id="2025994"/>
    <lineage>
        <taxon>Eukaryota</taxon>
        <taxon>Fungi</taxon>
        <taxon>Dikarya</taxon>
        <taxon>Ascomycota</taxon>
        <taxon>Pezizomycotina</taxon>
        <taxon>Sordariomycetes</taxon>
        <taxon>Sordariomycetidae</taxon>
        <taxon>Diaporthales</taxon>
        <taxon>Schizoparmaceae</taxon>
        <taxon>Coniella</taxon>
    </lineage>
</organism>
<feature type="region of interest" description="Disordered" evidence="1">
    <location>
        <begin position="742"/>
        <end position="764"/>
    </location>
</feature>
<feature type="compositionally biased region" description="Basic and acidic residues" evidence="1">
    <location>
        <begin position="543"/>
        <end position="556"/>
    </location>
</feature>
<feature type="compositionally biased region" description="Low complexity" evidence="1">
    <location>
        <begin position="558"/>
        <end position="569"/>
    </location>
</feature>
<feature type="compositionally biased region" description="Basic and acidic residues" evidence="1">
    <location>
        <begin position="26"/>
        <end position="41"/>
    </location>
</feature>
<feature type="compositionally biased region" description="Low complexity" evidence="1">
    <location>
        <begin position="754"/>
        <end position="764"/>
    </location>
</feature>
<dbReference type="GO" id="GO:0031124">
    <property type="term" value="P:mRNA 3'-end processing"/>
    <property type="evidence" value="ECO:0007669"/>
    <property type="project" value="TreeGrafter"/>
</dbReference>
<dbReference type="PANTHER" id="PTHR12460">
    <property type="entry name" value="CYCLIN-DEPENDENT KINASE INHIBITOR-RELATED PROTEIN"/>
    <property type="match status" value="1"/>
</dbReference>
<dbReference type="Gene3D" id="1.10.10.60">
    <property type="entry name" value="Homeodomain-like"/>
    <property type="match status" value="1"/>
</dbReference>
<reference evidence="2 3" key="1">
    <citation type="journal article" date="2018" name="Mycol. Prog.">
        <title>Coniella lustricola, a new species from submerged detritus.</title>
        <authorList>
            <person name="Raudabaugh D.B."/>
            <person name="Iturriaga T."/>
            <person name="Carver A."/>
            <person name="Mondo S."/>
            <person name="Pangilinan J."/>
            <person name="Lipzen A."/>
            <person name="He G."/>
            <person name="Amirebrahimi M."/>
            <person name="Grigoriev I.V."/>
            <person name="Miller A.N."/>
        </authorList>
    </citation>
    <scope>NUCLEOTIDE SEQUENCE [LARGE SCALE GENOMIC DNA]</scope>
    <source>
        <strain evidence="2 3">B22-T-1</strain>
    </source>
</reference>